<evidence type="ECO:0000313" key="2">
    <source>
        <dbReference type="Proteomes" id="UP001163046"/>
    </source>
</evidence>
<sequence>MNTGRIACFPSFHLQMLLIKWKIWATKSLCKIVSRESDEAKMTLFEDPDRSDSELAQNKCMSFVWNTHLYDWALFYDSLKILKTKTHILINADLRGENLKYKAVVMDNF</sequence>
<dbReference type="EMBL" id="MU826667">
    <property type="protein sequence ID" value="KAJ7375585.1"/>
    <property type="molecule type" value="Genomic_DNA"/>
</dbReference>
<proteinExistence type="predicted"/>
<evidence type="ECO:0000313" key="1">
    <source>
        <dbReference type="EMBL" id="KAJ7375585.1"/>
    </source>
</evidence>
<reference evidence="1" key="1">
    <citation type="submission" date="2023-01" db="EMBL/GenBank/DDBJ databases">
        <title>Genome assembly of the deep-sea coral Lophelia pertusa.</title>
        <authorList>
            <person name="Herrera S."/>
            <person name="Cordes E."/>
        </authorList>
    </citation>
    <scope>NUCLEOTIDE SEQUENCE</scope>
    <source>
        <strain evidence="1">USNM1676648</strain>
        <tissue evidence="1">Polyp</tissue>
    </source>
</reference>
<gene>
    <name evidence="1" type="ORF">OS493_040227</name>
</gene>
<comment type="caution">
    <text evidence="1">The sequence shown here is derived from an EMBL/GenBank/DDBJ whole genome shotgun (WGS) entry which is preliminary data.</text>
</comment>
<dbReference type="Proteomes" id="UP001163046">
    <property type="component" value="Unassembled WGS sequence"/>
</dbReference>
<keyword evidence="2" id="KW-1185">Reference proteome</keyword>
<organism evidence="1 2">
    <name type="scientific">Desmophyllum pertusum</name>
    <dbReference type="NCBI Taxonomy" id="174260"/>
    <lineage>
        <taxon>Eukaryota</taxon>
        <taxon>Metazoa</taxon>
        <taxon>Cnidaria</taxon>
        <taxon>Anthozoa</taxon>
        <taxon>Hexacorallia</taxon>
        <taxon>Scleractinia</taxon>
        <taxon>Caryophylliina</taxon>
        <taxon>Caryophylliidae</taxon>
        <taxon>Desmophyllum</taxon>
    </lineage>
</organism>
<accession>A0A9X0CU10</accession>
<dbReference type="AlphaFoldDB" id="A0A9X0CU10"/>
<name>A0A9X0CU10_9CNID</name>
<protein>
    <submittedName>
        <fullName evidence="1">Uncharacterized protein</fullName>
    </submittedName>
</protein>